<reference evidence="2 3" key="1">
    <citation type="submission" date="2024-02" db="EMBL/GenBank/DDBJ databases">
        <title>Discinaceae phylogenomics.</title>
        <authorList>
            <person name="Dirks A.C."/>
            <person name="James T.Y."/>
        </authorList>
    </citation>
    <scope>NUCLEOTIDE SEQUENCE [LARGE SCALE GENOMIC DNA]</scope>
    <source>
        <strain evidence="2 3">ACD0624</strain>
    </source>
</reference>
<organism evidence="2 3">
    <name type="scientific">Discina gigas</name>
    <dbReference type="NCBI Taxonomy" id="1032678"/>
    <lineage>
        <taxon>Eukaryota</taxon>
        <taxon>Fungi</taxon>
        <taxon>Dikarya</taxon>
        <taxon>Ascomycota</taxon>
        <taxon>Pezizomycotina</taxon>
        <taxon>Pezizomycetes</taxon>
        <taxon>Pezizales</taxon>
        <taxon>Discinaceae</taxon>
        <taxon>Discina</taxon>
    </lineage>
</organism>
<name>A0ABR3GHU8_9PEZI</name>
<accession>A0ABR3GHU8</accession>
<feature type="domain" description="PH" evidence="1">
    <location>
        <begin position="51"/>
        <end position="146"/>
    </location>
</feature>
<dbReference type="PROSITE" id="PS50003">
    <property type="entry name" value="PH_DOMAIN"/>
    <property type="match status" value="2"/>
</dbReference>
<feature type="domain" description="PH" evidence="1">
    <location>
        <begin position="267"/>
        <end position="366"/>
    </location>
</feature>
<dbReference type="PANTHER" id="PTHR14336">
    <property type="entry name" value="TANDEM PH DOMAIN CONTAINING PROTEIN"/>
    <property type="match status" value="1"/>
</dbReference>
<dbReference type="Gene3D" id="2.30.29.30">
    <property type="entry name" value="Pleckstrin-homology domain (PH domain)/Phosphotyrosine-binding domain (PTB)"/>
    <property type="match status" value="2"/>
</dbReference>
<dbReference type="CDD" id="cd13298">
    <property type="entry name" value="PH1_PH_fungal"/>
    <property type="match status" value="1"/>
</dbReference>
<protein>
    <recommendedName>
        <fullName evidence="1">PH domain-containing protein</fullName>
    </recommendedName>
</protein>
<dbReference type="InterPro" id="IPR001849">
    <property type="entry name" value="PH_domain"/>
</dbReference>
<evidence type="ECO:0000313" key="3">
    <source>
        <dbReference type="Proteomes" id="UP001447188"/>
    </source>
</evidence>
<proteinExistence type="predicted"/>
<dbReference type="InterPro" id="IPR011993">
    <property type="entry name" value="PH-like_dom_sf"/>
</dbReference>
<dbReference type="EMBL" id="JBBBZM010000068">
    <property type="protein sequence ID" value="KAL0635512.1"/>
    <property type="molecule type" value="Genomic_DNA"/>
</dbReference>
<dbReference type="Pfam" id="PF00169">
    <property type="entry name" value="PH"/>
    <property type="match status" value="2"/>
</dbReference>
<sequence length="401" mass="44123">MSTAEVLSPISHASEMMPNAFAQREQLPQLRMRTNTAPVVVEQDGSFQMDKVIKSGWLNKRTRKTKNWKRRWFVLRGDRLSSYKDQKEYKIHRQIYLNELTAVAVLKDAKRTNVFGLFSPSKNYHFRGESAKDTTDWVDCIRSTAVIVDGEEEFIGSPTNAQDFTNPLTSPTAYNPDMRLGSSSPEFGPNPGAVKIRTMGGGGISSQTLDYSGAEVGSFSSMSDGARISQLSLGGAIDSGAETEPPHPGVNRNMSGFSSHDAMDDSRVVWHGYLYCLKSKGGVKQWKKYWVVLRTANLTFYKTEEEYRAIKIVSLDTVVDAVEIDPMSKSKKHCMQVITEGKSFRFSAPNEEALAKWLGAMKSTLTKRALAKATPIVGAAAGVGTLNSPAHPPLPAVVGSQ</sequence>
<dbReference type="PANTHER" id="PTHR14336:SF8">
    <property type="entry name" value="PROTEIN OPY1"/>
    <property type="match status" value="1"/>
</dbReference>
<dbReference type="SUPFAM" id="SSF50729">
    <property type="entry name" value="PH domain-like"/>
    <property type="match status" value="2"/>
</dbReference>
<dbReference type="Proteomes" id="UP001447188">
    <property type="component" value="Unassembled WGS sequence"/>
</dbReference>
<evidence type="ECO:0000313" key="2">
    <source>
        <dbReference type="EMBL" id="KAL0635512.1"/>
    </source>
</evidence>
<dbReference type="CDD" id="cd13299">
    <property type="entry name" value="PH2_PH_fungal"/>
    <property type="match status" value="1"/>
</dbReference>
<keyword evidence="3" id="KW-1185">Reference proteome</keyword>
<dbReference type="InterPro" id="IPR051707">
    <property type="entry name" value="PI-Interact_SigTrans_Reg"/>
</dbReference>
<dbReference type="SMART" id="SM00233">
    <property type="entry name" value="PH"/>
    <property type="match status" value="2"/>
</dbReference>
<comment type="caution">
    <text evidence="2">The sequence shown here is derived from an EMBL/GenBank/DDBJ whole genome shotgun (WGS) entry which is preliminary data.</text>
</comment>
<evidence type="ECO:0000259" key="1">
    <source>
        <dbReference type="PROSITE" id="PS50003"/>
    </source>
</evidence>
<gene>
    <name evidence="2" type="ORF">Q9L58_005560</name>
</gene>